<name>A0A518CM58_9PLAN</name>
<dbReference type="Pfam" id="PF13527">
    <property type="entry name" value="Acetyltransf_9"/>
    <property type="match status" value="1"/>
</dbReference>
<gene>
    <name evidence="2" type="ORF">Pla110_20480</name>
</gene>
<accession>A0A518CM58</accession>
<dbReference type="CDD" id="cd04301">
    <property type="entry name" value="NAT_SF"/>
    <property type="match status" value="1"/>
</dbReference>
<dbReference type="InterPro" id="IPR016181">
    <property type="entry name" value="Acyl_CoA_acyltransferase"/>
</dbReference>
<dbReference type="Proteomes" id="UP000317178">
    <property type="component" value="Chromosome"/>
</dbReference>
<keyword evidence="3" id="KW-1185">Reference proteome</keyword>
<dbReference type="EMBL" id="CP036281">
    <property type="protein sequence ID" value="QDU80321.1"/>
    <property type="molecule type" value="Genomic_DNA"/>
</dbReference>
<protein>
    <recommendedName>
        <fullName evidence="1">N-acetyltransferase domain-containing protein</fullName>
    </recommendedName>
</protein>
<dbReference type="SUPFAM" id="SSF55729">
    <property type="entry name" value="Acyl-CoA N-acyltransferases (Nat)"/>
    <property type="match status" value="1"/>
</dbReference>
<dbReference type="Gene3D" id="3.40.630.30">
    <property type="match status" value="2"/>
</dbReference>
<reference evidence="2 3" key="1">
    <citation type="submission" date="2019-02" db="EMBL/GenBank/DDBJ databases">
        <title>Deep-cultivation of Planctomycetes and their phenomic and genomic characterization uncovers novel biology.</title>
        <authorList>
            <person name="Wiegand S."/>
            <person name="Jogler M."/>
            <person name="Boedeker C."/>
            <person name="Pinto D."/>
            <person name="Vollmers J."/>
            <person name="Rivas-Marin E."/>
            <person name="Kohn T."/>
            <person name="Peeters S.H."/>
            <person name="Heuer A."/>
            <person name="Rast P."/>
            <person name="Oberbeckmann S."/>
            <person name="Bunk B."/>
            <person name="Jeske O."/>
            <person name="Meyerdierks A."/>
            <person name="Storesund J.E."/>
            <person name="Kallscheuer N."/>
            <person name="Luecker S."/>
            <person name="Lage O.M."/>
            <person name="Pohl T."/>
            <person name="Merkel B.J."/>
            <person name="Hornburger P."/>
            <person name="Mueller R.-W."/>
            <person name="Bruemmer F."/>
            <person name="Labrenz M."/>
            <person name="Spormann A.M."/>
            <person name="Op den Camp H."/>
            <person name="Overmann J."/>
            <person name="Amann R."/>
            <person name="Jetten M.S.M."/>
            <person name="Mascher T."/>
            <person name="Medema M.H."/>
            <person name="Devos D.P."/>
            <person name="Kaster A.-K."/>
            <person name="Ovreas L."/>
            <person name="Rohde M."/>
            <person name="Galperin M.Y."/>
            <person name="Jogler C."/>
        </authorList>
    </citation>
    <scope>NUCLEOTIDE SEQUENCE [LARGE SCALE GENOMIC DNA]</scope>
    <source>
        <strain evidence="2 3">Pla110</strain>
    </source>
</reference>
<organism evidence="2 3">
    <name type="scientific">Polystyrenella longa</name>
    <dbReference type="NCBI Taxonomy" id="2528007"/>
    <lineage>
        <taxon>Bacteria</taxon>
        <taxon>Pseudomonadati</taxon>
        <taxon>Planctomycetota</taxon>
        <taxon>Planctomycetia</taxon>
        <taxon>Planctomycetales</taxon>
        <taxon>Planctomycetaceae</taxon>
        <taxon>Polystyrenella</taxon>
    </lineage>
</organism>
<proteinExistence type="predicted"/>
<dbReference type="GO" id="GO:0034069">
    <property type="term" value="F:aminoglycoside N-acetyltransferase activity"/>
    <property type="evidence" value="ECO:0007669"/>
    <property type="project" value="TreeGrafter"/>
</dbReference>
<dbReference type="KEGG" id="plon:Pla110_20480"/>
<dbReference type="PROSITE" id="PS51186">
    <property type="entry name" value="GNAT"/>
    <property type="match status" value="1"/>
</dbReference>
<evidence type="ECO:0000313" key="2">
    <source>
        <dbReference type="EMBL" id="QDU80321.1"/>
    </source>
</evidence>
<dbReference type="AlphaFoldDB" id="A0A518CM58"/>
<dbReference type="RefSeq" id="WP_197440631.1">
    <property type="nucleotide sequence ID" value="NZ_CP036281.1"/>
</dbReference>
<dbReference type="InterPro" id="IPR051554">
    <property type="entry name" value="Acetyltransferase_Eis"/>
</dbReference>
<evidence type="ECO:0000313" key="3">
    <source>
        <dbReference type="Proteomes" id="UP000317178"/>
    </source>
</evidence>
<evidence type="ECO:0000259" key="1">
    <source>
        <dbReference type="PROSITE" id="PS51186"/>
    </source>
</evidence>
<feature type="domain" description="N-acetyltransferase" evidence="1">
    <location>
        <begin position="5"/>
        <end position="165"/>
    </location>
</feature>
<dbReference type="InterPro" id="IPR000182">
    <property type="entry name" value="GNAT_dom"/>
</dbReference>
<sequence length="313" mass="35444">MSSKLDCHPASAEEILTAHRNVFDVWPTDSDIDLHVAKRKDSPKSLRANYFVGTIDGKVATSLQSFPTLFQVGGRTVKGIQIGSVHTHADFRKLGYAELLIDFTEKYEAERGIELSVLYCDISLKYYQKMAYQEAPSKSGWFVSDEWSEERLDSVPDLAEIAPRDELNALMNLHQPTINQRPIGILRDEEYWDYTLRKFPNDFFWGIKNADGELSGFVRVGIKDGVGEINDWVCRDDSPELIRQLMLGMTKKAKAMGLTKIGGWLPDCPTVTELVGLQERPKQITMFKSLSSDLNLEPDLMATANYFTQIDHV</sequence>
<dbReference type="GO" id="GO:0030649">
    <property type="term" value="P:aminoglycoside antibiotic catabolic process"/>
    <property type="evidence" value="ECO:0007669"/>
    <property type="project" value="TreeGrafter"/>
</dbReference>
<dbReference type="PANTHER" id="PTHR37817:SF1">
    <property type="entry name" value="N-ACETYLTRANSFERASE EIS"/>
    <property type="match status" value="1"/>
</dbReference>
<dbReference type="PANTHER" id="PTHR37817">
    <property type="entry name" value="N-ACETYLTRANSFERASE EIS"/>
    <property type="match status" value="1"/>
</dbReference>